<organism evidence="3 4">
    <name type="scientific">Elasticomyces elasticus</name>
    <dbReference type="NCBI Taxonomy" id="574655"/>
    <lineage>
        <taxon>Eukaryota</taxon>
        <taxon>Fungi</taxon>
        <taxon>Dikarya</taxon>
        <taxon>Ascomycota</taxon>
        <taxon>Pezizomycotina</taxon>
        <taxon>Dothideomycetes</taxon>
        <taxon>Dothideomycetidae</taxon>
        <taxon>Mycosphaerellales</taxon>
        <taxon>Teratosphaeriaceae</taxon>
        <taxon>Elasticomyces</taxon>
    </lineage>
</organism>
<feature type="region of interest" description="Disordered" evidence="1">
    <location>
        <begin position="920"/>
        <end position="948"/>
    </location>
</feature>
<comment type="caution">
    <text evidence="3">The sequence shown here is derived from an EMBL/GenBank/DDBJ whole genome shotgun (WGS) entry which is preliminary data.</text>
</comment>
<dbReference type="PANTHER" id="PTHR12673">
    <property type="entry name" value="FACIOGENITAL DYSPLASIA PROTEIN"/>
    <property type="match status" value="1"/>
</dbReference>
<dbReference type="InterPro" id="IPR051092">
    <property type="entry name" value="FYVE_RhoGEF_PH"/>
</dbReference>
<feature type="region of interest" description="Disordered" evidence="1">
    <location>
        <begin position="811"/>
        <end position="848"/>
    </location>
</feature>
<feature type="domain" description="DH" evidence="2">
    <location>
        <begin position="252"/>
        <end position="505"/>
    </location>
</feature>
<evidence type="ECO:0000313" key="3">
    <source>
        <dbReference type="EMBL" id="KAK5702672.1"/>
    </source>
</evidence>
<reference evidence="3" key="1">
    <citation type="submission" date="2023-08" db="EMBL/GenBank/DDBJ databases">
        <title>Black Yeasts Isolated from many extreme environments.</title>
        <authorList>
            <person name="Coleine C."/>
            <person name="Stajich J.E."/>
            <person name="Selbmann L."/>
        </authorList>
    </citation>
    <scope>NUCLEOTIDE SEQUENCE</scope>
    <source>
        <strain evidence="3">CCFEE 5810</strain>
    </source>
</reference>
<dbReference type="PANTHER" id="PTHR12673:SF159">
    <property type="entry name" value="LD03170P"/>
    <property type="match status" value="1"/>
</dbReference>
<proteinExistence type="predicted"/>
<protein>
    <recommendedName>
        <fullName evidence="2">DH domain-containing protein</fullName>
    </recommendedName>
</protein>
<dbReference type="SMART" id="SM00325">
    <property type="entry name" value="RhoGEF"/>
    <property type="match status" value="1"/>
</dbReference>
<gene>
    <name evidence="3" type="ORF">LTR97_003618</name>
</gene>
<evidence type="ECO:0000259" key="2">
    <source>
        <dbReference type="PROSITE" id="PS50010"/>
    </source>
</evidence>
<dbReference type="PROSITE" id="PS50010">
    <property type="entry name" value="DH_2"/>
    <property type="match status" value="1"/>
</dbReference>
<dbReference type="AlphaFoldDB" id="A0AAN7W7W6"/>
<sequence>MYSNQPLGRSLTSVESASSNATVRRQRIRSVSTSSLPSTGSLLSLRARLNFSDRRSSLSTILGRGPQAQSTIPTAQPTLRLNFVDEDGSETCATEEESTLELDIPDHFIPQDRDTEVSEELPDFPESPEPKAFKRWVSTLRRKKLAKPAAVTPRSERWILDDFEKMRSSPGGRRRSQHQKSNSYASSTGFVTAVKTATSTIATASIATMSRRSSRWRYGHQNSSMMSGSDPRPSIDTQRSLVDAAAIQRSRRRREKLEELVQTEEGYLADLKALSNALFTLLGRLTSLQGYVRHCASSTLAKLIAVHHSLLVQLRRVVPVVDYAPSLQHGRGHLRWYSTDGAVSTRKKFGSLRPTRRSLDTNRSSSGAGEPHLLCDPSIVAAVIKIFGEHIPLFSAYEEFSEHYELVRFAVEQAQQSTASWPEYDTAIETLAYTLNPVHTRDANKKKALTVKDLLIKPIQRLPKYPLLFKDLQKLTPVCDGPNCHEALNPLVAKLESACETVNQSRHSLDTKRLLESTWLISERLSFHNQLPRAAFIKLLGSVRLCGCLHIAYRTKESVKGRYVICVLFETTFLLATADEDDCKYKVLAGVALTNATIAEADNGQGLQCHTAPHSWKIVYEHQTKMYEIMFTACSAVEADTWREGIISSAAVTALDRNRGPFELYSPLVEEMKTVGKAIGNAGSFIRRVSRESIQRAATVASTTNLSQVIIKNTQACKEALDNSSKATLQLPRSQSVATPSHVQTLAPRRADRVRLETLLSDVWTRDMLPYPGMTPRRSDPIRASANHVMRKFSMASITSNFSTSKRNASYSSMASSFRKEDMPPPRVPDQTERQRSKPSRPPLVDFHNAPEAFLPEDFDLSSTTKHKRSALRTFTLNMERPFSPLMGENRPAAMRRTQSVRNGDAAAPVPVYSVIQERFPTPGPLGPRVAVDSQASMDDANTKTPRKMKSRNRLLRMFV</sequence>
<dbReference type="GO" id="GO:0005085">
    <property type="term" value="F:guanyl-nucleotide exchange factor activity"/>
    <property type="evidence" value="ECO:0007669"/>
    <property type="project" value="InterPro"/>
</dbReference>
<dbReference type="GO" id="GO:0005737">
    <property type="term" value="C:cytoplasm"/>
    <property type="evidence" value="ECO:0007669"/>
    <property type="project" value="TreeGrafter"/>
</dbReference>
<dbReference type="EMBL" id="JAVRQU010000005">
    <property type="protein sequence ID" value="KAK5702672.1"/>
    <property type="molecule type" value="Genomic_DNA"/>
</dbReference>
<dbReference type="Pfam" id="PF00621">
    <property type="entry name" value="RhoGEF"/>
    <property type="match status" value="1"/>
</dbReference>
<dbReference type="InterPro" id="IPR000219">
    <property type="entry name" value="DH_dom"/>
</dbReference>
<dbReference type="InterPro" id="IPR035899">
    <property type="entry name" value="DBL_dom_sf"/>
</dbReference>
<accession>A0AAN7W7W6</accession>
<evidence type="ECO:0000313" key="4">
    <source>
        <dbReference type="Proteomes" id="UP001310594"/>
    </source>
</evidence>
<dbReference type="Proteomes" id="UP001310594">
    <property type="component" value="Unassembled WGS sequence"/>
</dbReference>
<name>A0AAN7W7W6_9PEZI</name>
<evidence type="ECO:0000256" key="1">
    <source>
        <dbReference type="SAM" id="MobiDB-lite"/>
    </source>
</evidence>
<feature type="region of interest" description="Disordered" evidence="1">
    <location>
        <begin position="1"/>
        <end position="38"/>
    </location>
</feature>
<feature type="compositionally biased region" description="Polar residues" evidence="1">
    <location>
        <begin position="1"/>
        <end position="23"/>
    </location>
</feature>
<feature type="compositionally biased region" description="Basic and acidic residues" evidence="1">
    <location>
        <begin position="818"/>
        <end position="836"/>
    </location>
</feature>
<dbReference type="SUPFAM" id="SSF48065">
    <property type="entry name" value="DBL homology domain (DH-domain)"/>
    <property type="match status" value="1"/>
</dbReference>
<dbReference type="Gene3D" id="1.20.900.10">
    <property type="entry name" value="Dbl homology (DH) domain"/>
    <property type="match status" value="1"/>
</dbReference>